<proteinExistence type="predicted"/>
<accession>A0ABN0TF84</accession>
<gene>
    <name evidence="1" type="ORF">GCM10008964_09740</name>
</gene>
<dbReference type="RefSeq" id="WP_343749565.1">
    <property type="nucleotide sequence ID" value="NZ_BAAADG010000003.1"/>
</dbReference>
<comment type="caution">
    <text evidence="1">The sequence shown here is derived from an EMBL/GenBank/DDBJ whole genome shotgun (WGS) entry which is preliminary data.</text>
</comment>
<dbReference type="Proteomes" id="UP001501476">
    <property type="component" value="Unassembled WGS sequence"/>
</dbReference>
<evidence type="ECO:0008006" key="3">
    <source>
        <dbReference type="Google" id="ProtNLM"/>
    </source>
</evidence>
<protein>
    <recommendedName>
        <fullName evidence="3">DUF3352 domain-containing protein</fullName>
    </recommendedName>
</protein>
<name>A0ABN0TF84_9GAMM</name>
<evidence type="ECO:0000313" key="1">
    <source>
        <dbReference type="EMBL" id="GAA0220228.1"/>
    </source>
</evidence>
<dbReference type="EMBL" id="BAAADG010000003">
    <property type="protein sequence ID" value="GAA0220228.1"/>
    <property type="molecule type" value="Genomic_DNA"/>
</dbReference>
<keyword evidence="2" id="KW-1185">Reference proteome</keyword>
<organism evidence="1 2">
    <name type="scientific">Methylophaga marina</name>
    <dbReference type="NCBI Taxonomy" id="45495"/>
    <lineage>
        <taxon>Bacteria</taxon>
        <taxon>Pseudomonadati</taxon>
        <taxon>Pseudomonadota</taxon>
        <taxon>Gammaproteobacteria</taxon>
        <taxon>Thiotrichales</taxon>
        <taxon>Piscirickettsiaceae</taxon>
        <taxon>Methylophaga</taxon>
    </lineage>
</organism>
<reference evidence="1 2" key="1">
    <citation type="journal article" date="2019" name="Int. J. Syst. Evol. Microbiol.">
        <title>The Global Catalogue of Microorganisms (GCM) 10K type strain sequencing project: providing services to taxonomists for standard genome sequencing and annotation.</title>
        <authorList>
            <consortium name="The Broad Institute Genomics Platform"/>
            <consortium name="The Broad Institute Genome Sequencing Center for Infectious Disease"/>
            <person name="Wu L."/>
            <person name="Ma J."/>
        </authorList>
    </citation>
    <scope>NUCLEOTIDE SEQUENCE [LARGE SCALE GENOMIC DNA]</scope>
    <source>
        <strain evidence="1 2">JCM 6886</strain>
    </source>
</reference>
<sequence length="696" mass="77513">MKKVVLVLVLIVIAGLLIWQYKQEETKTSALLQYVPADTAFYMGGTLDKSLAVFLADSPVFGFSPTETRLLDDIQSELSVSNTPAARFLSALFSDYSQKTDGSYQAFVDYFGLASEGDYATYLHGLVPVINMPIVDQAKLVTLFKNLSEEAGISFQEKTLGKQSVLSWVVDKKNLQLVLATTKSSAVFTLITYKDTETDTAERLAQTPVPVSFEEDLANIREQQQYTNDLVFMLDIEKLMNGLFVADNSRASNDFKRYFSDTPLAQKMMNDPDMQICQADTLKLISQVPRLLMGYNDIEVKDNQLMAKVSALLEVRHPLVLNVLQSMQGHIPDHVVDAEDKISSMAVALDMDQLTPGVTKLWTEFANAEFSCPDLQQAQVKSKQMSPMILGAVTGMAQGIKGLGLSLFDLHIDADAAKPLSIDFLLSLETSNPTGILSLLQLVPELANIRIPADGTEVPLNLPLPIDIPTFAAIKGSHVVVYSGEKSQQAISAIESEELTPNALGFSSSINYIKLVDLMENTDFSAIPGTNMESCMEVYSALDTLRRMEMQLSYRSMVNDKGVGIDSLITLNKPEATNDNFNITGQWQTAYLDETCQWVEDGAEQWNEDGTGSYKETSQKASCDLYQTQYQWQRKGRTLTLTDTSAPKYRDSCQDEWQQDGQKETLVCDMINIKEDSFQCLYYIDGSEPFIYQYTR</sequence>
<evidence type="ECO:0000313" key="2">
    <source>
        <dbReference type="Proteomes" id="UP001501476"/>
    </source>
</evidence>